<evidence type="ECO:0000313" key="2">
    <source>
        <dbReference type="Proteomes" id="UP001156484"/>
    </source>
</evidence>
<evidence type="ECO:0000313" key="1">
    <source>
        <dbReference type="EMBL" id="UYP18259.1"/>
    </source>
</evidence>
<keyword evidence="1" id="KW-0808">Transferase</keyword>
<sequence length="510" mass="51983">MSTRRVAVAAPHHEATAAARQAVQSGGNALDAALAAAAVLTVVYPHQCALGGDLIAVVREPDGSVHTVVSVGAAATGIDVAAIRAAHDRMPGRGPLAVTVPGVVAGWRTLEGLGAALPLSSALTEAARVAEEGTAVSAGMRRALLANAELLRTDPGSRAAFFDEDGQPLAEGALWRQPVLARTLRTLADDPSALYTGELAATLTAGLQKLGSPITADDLAAHRAETTTPVSRTISGVTWFAAPAPSQASALLAVLGDDAHRPAADLLDRSIRVAQARDALLADPRVAEVDLDRFFAAAEGTDVFAALTGPGVPRPQGDTVAVTAVDDEGRAVTLIQSVYQSFGAGLLESETGIVLHSRGSAFSLDPGHPAFLRPGARPPHTLSPAVAVGDDLVLALGCQGGRAQPWILSQVAGDLTDPGADAAEVLGRQRWVFGARDIGADEPTLVVEHDGVADDLAEVAARAGLRSTARGARWDEAGHVQVSRLAGGNLSTASDPRADGAAEIVTGPVV</sequence>
<protein>
    <submittedName>
        <fullName evidence="1">Gamma-glutamyltransferase</fullName>
        <ecNumber evidence="1">2.3.2.2</ecNumber>
    </submittedName>
</protein>
<reference evidence="1" key="1">
    <citation type="submission" date="2022-10" db="EMBL/GenBank/DDBJ databases">
        <title>Rhodococcus ferula Z13 complete genome.</title>
        <authorList>
            <person name="Long X."/>
            <person name="Zang M."/>
        </authorList>
    </citation>
    <scope>NUCLEOTIDE SEQUENCE</scope>
    <source>
        <strain evidence="1">Z13</strain>
    </source>
</reference>
<keyword evidence="1" id="KW-0012">Acyltransferase</keyword>
<organism evidence="1 2">
    <name type="scientific">Rhodococcus sacchari</name>
    <dbReference type="NCBI Taxonomy" id="2962047"/>
    <lineage>
        <taxon>Bacteria</taxon>
        <taxon>Bacillati</taxon>
        <taxon>Actinomycetota</taxon>
        <taxon>Actinomycetes</taxon>
        <taxon>Mycobacteriales</taxon>
        <taxon>Nocardiaceae</taxon>
        <taxon>Rhodococcus</taxon>
    </lineage>
</organism>
<dbReference type="Proteomes" id="UP001156484">
    <property type="component" value="Chromosome"/>
</dbReference>
<name>A0ACD4DE38_9NOCA</name>
<gene>
    <name evidence="1" type="ORF">OED52_16580</name>
</gene>
<accession>A0ACD4DE38</accession>
<dbReference type="EMBL" id="CP107551">
    <property type="protein sequence ID" value="UYP18259.1"/>
    <property type="molecule type" value="Genomic_DNA"/>
</dbReference>
<dbReference type="EC" id="2.3.2.2" evidence="1"/>
<proteinExistence type="predicted"/>
<keyword evidence="2" id="KW-1185">Reference proteome</keyword>